<dbReference type="VEuPathDB" id="ToxoDB:NCLIV_029630"/>
<protein>
    <recommendedName>
        <fullName evidence="6">Transmembrane protein</fullName>
    </recommendedName>
</protein>
<reference evidence="3" key="2">
    <citation type="submission" date="2011-03" db="EMBL/GenBank/DDBJ databases">
        <title>Comparative genomics and transcriptomics of Neospora caninum and Toxoplasma gondii.</title>
        <authorList>
            <person name="Reid A.J."/>
            <person name="Sohal A."/>
            <person name="Harris D."/>
            <person name="Quail M."/>
            <person name="Sanders M."/>
            <person name="Berriman M."/>
            <person name="Wastling J.M."/>
            <person name="Pain A."/>
        </authorList>
    </citation>
    <scope>NUCLEOTIDE SEQUENCE</scope>
    <source>
        <strain evidence="3">Liverpool</strain>
    </source>
</reference>
<keyword evidence="2" id="KW-0732">Signal</keyword>
<sequence length="176" mass="19150">MVGHLRRAVVSCLLLISIIGTFAQEPEQVEVTLTASDDGSVQSRDISSLFDDLTDVRHLRAMNHLGGSTNGIPDVYLNYMDIEPLRQLLEGVVAPPVKVSPGQRFENAIRLMTWENTSVVAILWFSVIGVLVSIGLVMQFTLLGIKMCLRKCSKKTALPLVSRTVSSATPAGTKKA</sequence>
<dbReference type="Proteomes" id="UP000007494">
    <property type="component" value="Chromosome VIIb"/>
</dbReference>
<dbReference type="OrthoDB" id="329127at2759"/>
<keyword evidence="1" id="KW-0812">Transmembrane</keyword>
<feature type="signal peptide" evidence="2">
    <location>
        <begin position="1"/>
        <end position="23"/>
    </location>
</feature>
<dbReference type="InParanoid" id="F0VHI1"/>
<name>F0VHI1_NEOCL</name>
<organism evidence="3 5">
    <name type="scientific">Neospora caninum (strain Liverpool)</name>
    <dbReference type="NCBI Taxonomy" id="572307"/>
    <lineage>
        <taxon>Eukaryota</taxon>
        <taxon>Sar</taxon>
        <taxon>Alveolata</taxon>
        <taxon>Apicomplexa</taxon>
        <taxon>Conoidasida</taxon>
        <taxon>Coccidia</taxon>
        <taxon>Eucoccidiorida</taxon>
        <taxon>Eimeriorina</taxon>
        <taxon>Sarcocystidae</taxon>
        <taxon>Neospora</taxon>
    </lineage>
</organism>
<reference evidence="4" key="4">
    <citation type="journal article" date="2015" name="PLoS ONE">
        <title>Comprehensive Evaluation of Toxoplasma gondii VEG and Neospora caninum LIV Genomes with Tachyzoite Stage Transcriptome and Proteome Defines Novel Transcript Features.</title>
        <authorList>
            <person name="Ramaprasad A."/>
            <person name="Mourier T."/>
            <person name="Naeem R."/>
            <person name="Malas T.B."/>
            <person name="Moussa E."/>
            <person name="Panigrahi A."/>
            <person name="Vermont S.J."/>
            <person name="Otto T.D."/>
            <person name="Wastling J."/>
            <person name="Pain A."/>
        </authorList>
    </citation>
    <scope>NUCLEOTIDE SEQUENCE</scope>
    <source>
        <strain evidence="4">Liverpool</strain>
    </source>
</reference>
<dbReference type="AlphaFoldDB" id="F0VHI1"/>
<dbReference type="EMBL" id="FR823389">
    <property type="protein sequence ID" value="CBZ53175.1"/>
    <property type="molecule type" value="Genomic_DNA"/>
</dbReference>
<reference evidence="5" key="3">
    <citation type="journal article" date="2012" name="PLoS Pathog.">
        <title>Comparative genomics of the apicomplexan parasites Toxoplasma gondii and Neospora caninum: Coccidia differing in host range and transmission strategy.</title>
        <authorList>
            <person name="Reid A.J."/>
            <person name="Vermont S.J."/>
            <person name="Cotton J.A."/>
            <person name="Harris D."/>
            <person name="Hill-Cawthorne G.A."/>
            <person name="Konen-Waisman S."/>
            <person name="Latham S.M."/>
            <person name="Mourier T."/>
            <person name="Norton R."/>
            <person name="Quail M.A."/>
            <person name="Sanders M."/>
            <person name="Shanmugam D."/>
            <person name="Sohal A."/>
            <person name="Wasmuth J.D."/>
            <person name="Brunk B."/>
            <person name="Grigg M.E."/>
            <person name="Howard J.C."/>
            <person name="Parkinson J."/>
            <person name="Roos D.S."/>
            <person name="Trees A.J."/>
            <person name="Berriman M."/>
            <person name="Pain A."/>
            <person name="Wastling J.M."/>
        </authorList>
    </citation>
    <scope>NUCLEOTIDE SEQUENCE [LARGE SCALE GENOMIC DNA]</scope>
    <source>
        <strain evidence="5">Liverpool</strain>
    </source>
</reference>
<evidence type="ECO:0000256" key="1">
    <source>
        <dbReference type="SAM" id="Phobius"/>
    </source>
</evidence>
<dbReference type="OMA" id="AIRLMTW"/>
<accession>F0VHI1</accession>
<dbReference type="EMBL" id="LN714482">
    <property type="protein sequence ID" value="CEL67165.1"/>
    <property type="molecule type" value="Genomic_DNA"/>
</dbReference>
<dbReference type="RefSeq" id="XP_003883207.1">
    <property type="nucleotide sequence ID" value="XM_003883158.1"/>
</dbReference>
<feature type="transmembrane region" description="Helical" evidence="1">
    <location>
        <begin position="121"/>
        <end position="145"/>
    </location>
</feature>
<feature type="chain" id="PRO_5007655159" description="Transmembrane protein" evidence="2">
    <location>
        <begin position="24"/>
        <end position="176"/>
    </location>
</feature>
<keyword evidence="5" id="KW-1185">Reference proteome</keyword>
<keyword evidence="1" id="KW-0472">Membrane</keyword>
<reference evidence="3" key="1">
    <citation type="submission" date="2011-02" db="EMBL/GenBank/DDBJ databases">
        <authorList>
            <person name="Aslett M."/>
        </authorList>
    </citation>
    <scope>NUCLEOTIDE SEQUENCE</scope>
    <source>
        <strain evidence="3">Liverpool</strain>
    </source>
</reference>
<proteinExistence type="predicted"/>
<gene>
    <name evidence="4" type="ORF">BN1204_029630</name>
    <name evidence="3" type="ORF">NCLIV_029630</name>
</gene>
<dbReference type="eggNOG" id="ENOG502R09D">
    <property type="taxonomic scope" value="Eukaryota"/>
</dbReference>
<keyword evidence="1" id="KW-1133">Transmembrane helix</keyword>
<evidence type="ECO:0000313" key="3">
    <source>
        <dbReference type="EMBL" id="CBZ53175.1"/>
    </source>
</evidence>
<evidence type="ECO:0000313" key="4">
    <source>
        <dbReference type="EMBL" id="CEL67165.1"/>
    </source>
</evidence>
<evidence type="ECO:0000313" key="5">
    <source>
        <dbReference type="Proteomes" id="UP000007494"/>
    </source>
</evidence>
<dbReference type="GeneID" id="13443442"/>
<evidence type="ECO:0000256" key="2">
    <source>
        <dbReference type="SAM" id="SignalP"/>
    </source>
</evidence>
<evidence type="ECO:0008006" key="6">
    <source>
        <dbReference type="Google" id="ProtNLM"/>
    </source>
</evidence>